<dbReference type="EMBL" id="JQGC01000006">
    <property type="protein sequence ID" value="KFL31421.1"/>
    <property type="molecule type" value="Genomic_DNA"/>
</dbReference>
<sequence>MMRAHWLVCLVIFATPAVASDAGLSCQALVDEFEDLRSTRSTVPALFDKPFHFDELRHATVGEAVLEDRMEQPQIAIKNHTGYLDCRPDGSFALLDICANLVPESDDKYLVSRFEQVIATLLNAVENKLNIPDVEAEPLFAQAAADLQNALVRGDNIPHGTSDDLVLAQGWFARAYTTPEWGGITPPQFCFQLEFFEE</sequence>
<protein>
    <submittedName>
        <fullName evidence="2">Uncharacterized protein</fullName>
    </submittedName>
</protein>
<evidence type="ECO:0000313" key="3">
    <source>
        <dbReference type="Proteomes" id="UP000028981"/>
    </source>
</evidence>
<dbReference type="AlphaFoldDB" id="A0A087M3G8"/>
<proteinExistence type="predicted"/>
<name>A0A087M3G8_9HYPH</name>
<evidence type="ECO:0000256" key="1">
    <source>
        <dbReference type="SAM" id="SignalP"/>
    </source>
</evidence>
<dbReference type="STRING" id="46914.JP75_07630"/>
<evidence type="ECO:0000313" key="2">
    <source>
        <dbReference type="EMBL" id="KFL31421.1"/>
    </source>
</evidence>
<gene>
    <name evidence="2" type="ORF">JP75_07630</name>
</gene>
<feature type="signal peptide" evidence="1">
    <location>
        <begin position="1"/>
        <end position="19"/>
    </location>
</feature>
<reference evidence="2 3" key="1">
    <citation type="submission" date="2014-08" db="EMBL/GenBank/DDBJ databases">
        <authorList>
            <person name="Hassan Y.I."/>
            <person name="Lepp D."/>
            <person name="Zhou T."/>
        </authorList>
    </citation>
    <scope>NUCLEOTIDE SEQUENCE [LARGE SCALE GENOMIC DNA]</scope>
    <source>
        <strain evidence="2 3">IFO13584</strain>
    </source>
</reference>
<keyword evidence="1" id="KW-0732">Signal</keyword>
<accession>A0A087M3G8</accession>
<keyword evidence="3" id="KW-1185">Reference proteome</keyword>
<dbReference type="Proteomes" id="UP000028981">
    <property type="component" value="Unassembled WGS sequence"/>
</dbReference>
<dbReference type="RefSeq" id="WP_035081136.1">
    <property type="nucleotide sequence ID" value="NZ_JQGC01000006.1"/>
</dbReference>
<comment type="caution">
    <text evidence="2">The sequence shown here is derived from an EMBL/GenBank/DDBJ whole genome shotgun (WGS) entry which is preliminary data.</text>
</comment>
<organism evidence="2 3">
    <name type="scientific">Devosia riboflavina</name>
    <dbReference type="NCBI Taxonomy" id="46914"/>
    <lineage>
        <taxon>Bacteria</taxon>
        <taxon>Pseudomonadati</taxon>
        <taxon>Pseudomonadota</taxon>
        <taxon>Alphaproteobacteria</taxon>
        <taxon>Hyphomicrobiales</taxon>
        <taxon>Devosiaceae</taxon>
        <taxon>Devosia</taxon>
    </lineage>
</organism>
<feature type="chain" id="PRO_5001825869" evidence="1">
    <location>
        <begin position="20"/>
        <end position="198"/>
    </location>
</feature>